<evidence type="ECO:0000313" key="1">
    <source>
        <dbReference type="EMBL" id="KAH7912203.1"/>
    </source>
</evidence>
<organism evidence="1 2">
    <name type="scientific">Hygrophoropsis aurantiaca</name>
    <dbReference type="NCBI Taxonomy" id="72124"/>
    <lineage>
        <taxon>Eukaryota</taxon>
        <taxon>Fungi</taxon>
        <taxon>Dikarya</taxon>
        <taxon>Basidiomycota</taxon>
        <taxon>Agaricomycotina</taxon>
        <taxon>Agaricomycetes</taxon>
        <taxon>Agaricomycetidae</taxon>
        <taxon>Boletales</taxon>
        <taxon>Coniophorineae</taxon>
        <taxon>Hygrophoropsidaceae</taxon>
        <taxon>Hygrophoropsis</taxon>
    </lineage>
</organism>
<name>A0ACB8AGB6_9AGAM</name>
<reference evidence="1" key="1">
    <citation type="journal article" date="2021" name="New Phytol.">
        <title>Evolutionary innovations through gain and loss of genes in the ectomycorrhizal Boletales.</title>
        <authorList>
            <person name="Wu G."/>
            <person name="Miyauchi S."/>
            <person name="Morin E."/>
            <person name="Kuo A."/>
            <person name="Drula E."/>
            <person name="Varga T."/>
            <person name="Kohler A."/>
            <person name="Feng B."/>
            <person name="Cao Y."/>
            <person name="Lipzen A."/>
            <person name="Daum C."/>
            <person name="Hundley H."/>
            <person name="Pangilinan J."/>
            <person name="Johnson J."/>
            <person name="Barry K."/>
            <person name="LaButti K."/>
            <person name="Ng V."/>
            <person name="Ahrendt S."/>
            <person name="Min B."/>
            <person name="Choi I.G."/>
            <person name="Park H."/>
            <person name="Plett J.M."/>
            <person name="Magnuson J."/>
            <person name="Spatafora J.W."/>
            <person name="Nagy L.G."/>
            <person name="Henrissat B."/>
            <person name="Grigoriev I.V."/>
            <person name="Yang Z.L."/>
            <person name="Xu J."/>
            <person name="Martin F.M."/>
        </authorList>
    </citation>
    <scope>NUCLEOTIDE SEQUENCE</scope>
    <source>
        <strain evidence="1">ATCC 28755</strain>
    </source>
</reference>
<comment type="caution">
    <text evidence="1">The sequence shown here is derived from an EMBL/GenBank/DDBJ whole genome shotgun (WGS) entry which is preliminary data.</text>
</comment>
<accession>A0ACB8AGB6</accession>
<evidence type="ECO:0000313" key="2">
    <source>
        <dbReference type="Proteomes" id="UP000790377"/>
    </source>
</evidence>
<gene>
    <name evidence="1" type="ORF">BJ138DRAFT_820975</name>
</gene>
<proteinExistence type="predicted"/>
<protein>
    <submittedName>
        <fullName evidence="1">Uncharacterized protein</fullName>
    </submittedName>
</protein>
<dbReference type="Proteomes" id="UP000790377">
    <property type="component" value="Unassembled WGS sequence"/>
</dbReference>
<dbReference type="EMBL" id="MU267657">
    <property type="protein sequence ID" value="KAH7912203.1"/>
    <property type="molecule type" value="Genomic_DNA"/>
</dbReference>
<sequence>MSPVAIDGVFGGQRGRSMDMLSKPDKLQPLVGFPTDDASNTDDSSQDASLRNTPRQFRHSSAWEHHADAAVSPIFAARGPAPMFFRERAFTDSALPADDNALAPSLVFIRSTGTGSRADLTTPNIVVSEPSPEYEASAPIPDGDTESTPRPRQEMQFHETTILASPELTPTMPSTAPTTSTSSTQSALQREIQDRRSPASPMTAPLPPPFTVSTERGLRLSPSIITRQPMPLLNLPILPPQTPAAQPEARPQIPTTKILLLVIQMRMKTGKMERD</sequence>
<keyword evidence="2" id="KW-1185">Reference proteome</keyword>